<evidence type="ECO:0000256" key="3">
    <source>
        <dbReference type="ARBA" id="ARBA00023125"/>
    </source>
</evidence>
<keyword evidence="2" id="KW-0805">Transcription regulation</keyword>
<dbReference type="SUPFAM" id="SSF47413">
    <property type="entry name" value="lambda repressor-like DNA-binding domains"/>
    <property type="match status" value="1"/>
</dbReference>
<feature type="domain" description="HTH lacI-type" evidence="5">
    <location>
        <begin position="20"/>
        <end position="74"/>
    </location>
</feature>
<dbReference type="CDD" id="cd06267">
    <property type="entry name" value="PBP1_LacI_sugar_binding-like"/>
    <property type="match status" value="1"/>
</dbReference>
<evidence type="ECO:0000313" key="7">
    <source>
        <dbReference type="Proteomes" id="UP000265768"/>
    </source>
</evidence>
<gene>
    <name evidence="6" type="ORF">D5H75_29975</name>
</gene>
<dbReference type="Gene3D" id="1.10.260.40">
    <property type="entry name" value="lambda repressor-like DNA-binding domains"/>
    <property type="match status" value="1"/>
</dbReference>
<dbReference type="PROSITE" id="PS00356">
    <property type="entry name" value="HTH_LACI_1"/>
    <property type="match status" value="1"/>
</dbReference>
<keyword evidence="4" id="KW-0804">Transcription</keyword>
<keyword evidence="3" id="KW-0238">DNA-binding</keyword>
<accession>A0A3A4A8X8</accession>
<evidence type="ECO:0000256" key="4">
    <source>
        <dbReference type="ARBA" id="ARBA00023163"/>
    </source>
</evidence>
<proteinExistence type="predicted"/>
<dbReference type="InterPro" id="IPR046335">
    <property type="entry name" value="LacI/GalR-like_sensor"/>
</dbReference>
<dbReference type="PANTHER" id="PTHR30146">
    <property type="entry name" value="LACI-RELATED TRANSCRIPTIONAL REPRESSOR"/>
    <property type="match status" value="1"/>
</dbReference>
<dbReference type="Pfam" id="PF00356">
    <property type="entry name" value="LacI"/>
    <property type="match status" value="1"/>
</dbReference>
<keyword evidence="7" id="KW-1185">Reference proteome</keyword>
<dbReference type="InterPro" id="IPR010982">
    <property type="entry name" value="Lambda_DNA-bd_dom_sf"/>
</dbReference>
<evidence type="ECO:0000256" key="2">
    <source>
        <dbReference type="ARBA" id="ARBA00023015"/>
    </source>
</evidence>
<reference evidence="6 7" key="1">
    <citation type="submission" date="2018-09" db="EMBL/GenBank/DDBJ databases">
        <title>YIM 75507 draft genome.</title>
        <authorList>
            <person name="Tang S."/>
            <person name="Feng Y."/>
        </authorList>
    </citation>
    <scope>NUCLEOTIDE SEQUENCE [LARGE SCALE GENOMIC DNA]</scope>
    <source>
        <strain evidence="6 7">YIM 75507</strain>
    </source>
</reference>
<sequence>MRTRSSRGALGKRLSSSDRATIHDVARRAGVSIATASRALSGRRRVTPDVADRVQRAAEELDYRPNTVAQALRGQSTRIVGMVVPGIGDPFFTQIVEAVEHDLAGSGRELLLCDSRHDPAIEARRVRALLERQVDGLVITPCDATASVPAVREAARSVPTVQMDRYVEGDVTDWVGVDDESGVNQAVAHLADRGARRVAFVGGAPAGSTARVRLEAFERAVAARPGVTVAARALGDFSVEHGRRAARELHASGDLPDAILCGNDQIAVGLLRELRAAGVRVPADVSVAGFDDIGYAALTDPPLTTVRQPVPQLATEAVRLLTAPPAPARPPCRIAVSPTLVIRASTSP</sequence>
<dbReference type="AlphaFoldDB" id="A0A3A4A8X8"/>
<organism evidence="6 7">
    <name type="scientific">Bailinhaonella thermotolerans</name>
    <dbReference type="NCBI Taxonomy" id="1070861"/>
    <lineage>
        <taxon>Bacteria</taxon>
        <taxon>Bacillati</taxon>
        <taxon>Actinomycetota</taxon>
        <taxon>Actinomycetes</taxon>
        <taxon>Streptosporangiales</taxon>
        <taxon>Streptosporangiaceae</taxon>
        <taxon>Bailinhaonella</taxon>
    </lineage>
</organism>
<evidence type="ECO:0000259" key="5">
    <source>
        <dbReference type="PROSITE" id="PS50932"/>
    </source>
</evidence>
<name>A0A3A4A8X8_9ACTN</name>
<comment type="caution">
    <text evidence="6">The sequence shown here is derived from an EMBL/GenBank/DDBJ whole genome shotgun (WGS) entry which is preliminary data.</text>
</comment>
<dbReference type="SMART" id="SM00354">
    <property type="entry name" value="HTH_LACI"/>
    <property type="match status" value="1"/>
</dbReference>
<dbReference type="Proteomes" id="UP000265768">
    <property type="component" value="Unassembled WGS sequence"/>
</dbReference>
<dbReference type="SUPFAM" id="SSF53822">
    <property type="entry name" value="Periplasmic binding protein-like I"/>
    <property type="match status" value="1"/>
</dbReference>
<dbReference type="CDD" id="cd01392">
    <property type="entry name" value="HTH_LacI"/>
    <property type="match status" value="1"/>
</dbReference>
<evidence type="ECO:0000256" key="1">
    <source>
        <dbReference type="ARBA" id="ARBA00022491"/>
    </source>
</evidence>
<dbReference type="PROSITE" id="PS50932">
    <property type="entry name" value="HTH_LACI_2"/>
    <property type="match status" value="1"/>
</dbReference>
<protein>
    <submittedName>
        <fullName evidence="6">LacI family transcriptional regulator</fullName>
    </submittedName>
</protein>
<dbReference type="GO" id="GO:0003700">
    <property type="term" value="F:DNA-binding transcription factor activity"/>
    <property type="evidence" value="ECO:0007669"/>
    <property type="project" value="TreeGrafter"/>
</dbReference>
<dbReference type="InterPro" id="IPR028082">
    <property type="entry name" value="Peripla_BP_I"/>
</dbReference>
<keyword evidence="1" id="KW-0678">Repressor</keyword>
<dbReference type="Pfam" id="PF13377">
    <property type="entry name" value="Peripla_BP_3"/>
    <property type="match status" value="1"/>
</dbReference>
<dbReference type="GO" id="GO:0000976">
    <property type="term" value="F:transcription cis-regulatory region binding"/>
    <property type="evidence" value="ECO:0007669"/>
    <property type="project" value="TreeGrafter"/>
</dbReference>
<dbReference type="Gene3D" id="3.40.50.2300">
    <property type="match status" value="2"/>
</dbReference>
<dbReference type="InterPro" id="IPR000843">
    <property type="entry name" value="HTH_LacI"/>
</dbReference>
<dbReference type="OrthoDB" id="3467214at2"/>
<dbReference type="EMBL" id="QZEY01000015">
    <property type="protein sequence ID" value="RJL24541.1"/>
    <property type="molecule type" value="Genomic_DNA"/>
</dbReference>
<dbReference type="PANTHER" id="PTHR30146:SF148">
    <property type="entry name" value="HTH-TYPE TRANSCRIPTIONAL REPRESSOR PURR-RELATED"/>
    <property type="match status" value="1"/>
</dbReference>
<evidence type="ECO:0000313" key="6">
    <source>
        <dbReference type="EMBL" id="RJL24541.1"/>
    </source>
</evidence>